<evidence type="ECO:0008006" key="15">
    <source>
        <dbReference type="Google" id="ProtNLM"/>
    </source>
</evidence>
<keyword evidence="8 11" id="KW-0408">Iron</keyword>
<dbReference type="PRINTS" id="PR00463">
    <property type="entry name" value="EP450I"/>
</dbReference>
<gene>
    <name evidence="13" type="ORF">CITCOLO1_LOCUS8658</name>
</gene>
<sequence length="519" mass="59570">MDCMIIIYISTLFLFGCLLFGVIKLFVKLWWTPMRIQRFMKSQGIQGPSYKFIQGNTRDVYTKRMQAMATPMDLSHHILPRVMPTVHSWLPLYGRNFLQWFGVDAQLIITDPEMIKEVLHDRQKNFPKAKLQGHIHRIFGNGLVTAEGERWAKSRKIANFAFHGDSLKNMIPTMIESAETMVEGWKNYEGKEVDVFKEFKVYTLDVISHTAFGSSYQQGKDIFHMLQQLTDLSIRNGYKIKLPVISKILKSKDDYEGERLEKRMKDCFMEIIKAREEKFRNGETEGYGNDFLGLLVKAKNDPETSQSISVEDIVDECKTFYFAGHETTNVLLAWTMFLLALHKEWQEEARNEVLKVFGDNNPTLEGLPKLRTMTMIINECLRLYPPAMSVSRRAEKEVRLGSMVVPPTIMLMIPTVAVHHDTRFWGEDAHEFKPERFSEGVGKATESNSAAYIPFGLGPRNCVGMNFAMNEAKIAMSMILQRYSFSLSPAYAHMPVQFLTICPQNGVQVILNSITDHKA</sequence>
<dbReference type="Pfam" id="PF00067">
    <property type="entry name" value="p450"/>
    <property type="match status" value="1"/>
</dbReference>
<comment type="subcellular location">
    <subcellularLocation>
        <location evidence="1">Membrane</location>
        <topology evidence="1">Single-pass membrane protein</topology>
    </subcellularLocation>
</comment>
<dbReference type="InterPro" id="IPR001128">
    <property type="entry name" value="Cyt_P450"/>
</dbReference>
<evidence type="ECO:0000256" key="10">
    <source>
        <dbReference type="ARBA" id="ARBA00023136"/>
    </source>
</evidence>
<keyword evidence="10 12" id="KW-0472">Membrane</keyword>
<evidence type="ECO:0000313" key="14">
    <source>
        <dbReference type="Proteomes" id="UP001642487"/>
    </source>
</evidence>
<dbReference type="InterPro" id="IPR017972">
    <property type="entry name" value="Cyt_P450_CS"/>
</dbReference>
<comment type="similarity">
    <text evidence="2 11">Belongs to the cytochrome P450 family.</text>
</comment>
<dbReference type="PROSITE" id="PS00086">
    <property type="entry name" value="CYTOCHROME_P450"/>
    <property type="match status" value="1"/>
</dbReference>
<accession>A0ABP0YAR3</accession>
<dbReference type="InterPro" id="IPR050665">
    <property type="entry name" value="Cytochrome_P450_Monooxygen"/>
</dbReference>
<evidence type="ECO:0000256" key="6">
    <source>
        <dbReference type="ARBA" id="ARBA00022989"/>
    </source>
</evidence>
<dbReference type="PANTHER" id="PTHR24282:SF236">
    <property type="entry name" value="CYTOCHROME P450"/>
    <property type="match status" value="1"/>
</dbReference>
<evidence type="ECO:0000256" key="12">
    <source>
        <dbReference type="SAM" id="Phobius"/>
    </source>
</evidence>
<evidence type="ECO:0000256" key="7">
    <source>
        <dbReference type="ARBA" id="ARBA00023002"/>
    </source>
</evidence>
<evidence type="ECO:0000256" key="1">
    <source>
        <dbReference type="ARBA" id="ARBA00004167"/>
    </source>
</evidence>
<dbReference type="Proteomes" id="UP001642487">
    <property type="component" value="Chromosome 3"/>
</dbReference>
<evidence type="ECO:0000256" key="8">
    <source>
        <dbReference type="ARBA" id="ARBA00023004"/>
    </source>
</evidence>
<keyword evidence="9 11" id="KW-0503">Monooxygenase</keyword>
<dbReference type="InterPro" id="IPR002401">
    <property type="entry name" value="Cyt_P450_E_grp-I"/>
</dbReference>
<keyword evidence="14" id="KW-1185">Reference proteome</keyword>
<reference evidence="13 14" key="1">
    <citation type="submission" date="2024-03" db="EMBL/GenBank/DDBJ databases">
        <authorList>
            <person name="Gkanogiannis A."/>
            <person name="Becerra Lopez-Lavalle L."/>
        </authorList>
    </citation>
    <scope>NUCLEOTIDE SEQUENCE [LARGE SCALE GENOMIC DNA]</scope>
</reference>
<dbReference type="InterPro" id="IPR036396">
    <property type="entry name" value="Cyt_P450_sf"/>
</dbReference>
<dbReference type="PANTHER" id="PTHR24282">
    <property type="entry name" value="CYTOCHROME P450 FAMILY MEMBER"/>
    <property type="match status" value="1"/>
</dbReference>
<organism evidence="13 14">
    <name type="scientific">Citrullus colocynthis</name>
    <name type="common">colocynth</name>
    <dbReference type="NCBI Taxonomy" id="252529"/>
    <lineage>
        <taxon>Eukaryota</taxon>
        <taxon>Viridiplantae</taxon>
        <taxon>Streptophyta</taxon>
        <taxon>Embryophyta</taxon>
        <taxon>Tracheophyta</taxon>
        <taxon>Spermatophyta</taxon>
        <taxon>Magnoliopsida</taxon>
        <taxon>eudicotyledons</taxon>
        <taxon>Gunneridae</taxon>
        <taxon>Pentapetalae</taxon>
        <taxon>rosids</taxon>
        <taxon>fabids</taxon>
        <taxon>Cucurbitales</taxon>
        <taxon>Cucurbitaceae</taxon>
        <taxon>Benincaseae</taxon>
        <taxon>Citrullus</taxon>
    </lineage>
</organism>
<evidence type="ECO:0000256" key="4">
    <source>
        <dbReference type="ARBA" id="ARBA00022692"/>
    </source>
</evidence>
<dbReference type="Gene3D" id="1.10.630.10">
    <property type="entry name" value="Cytochrome P450"/>
    <property type="match status" value="1"/>
</dbReference>
<feature type="transmembrane region" description="Helical" evidence="12">
    <location>
        <begin position="6"/>
        <end position="31"/>
    </location>
</feature>
<keyword evidence="5 11" id="KW-0479">Metal-binding</keyword>
<evidence type="ECO:0000256" key="5">
    <source>
        <dbReference type="ARBA" id="ARBA00022723"/>
    </source>
</evidence>
<keyword evidence="6 12" id="KW-1133">Transmembrane helix</keyword>
<evidence type="ECO:0000256" key="9">
    <source>
        <dbReference type="ARBA" id="ARBA00023033"/>
    </source>
</evidence>
<name>A0ABP0YAR3_9ROSI</name>
<evidence type="ECO:0000313" key="13">
    <source>
        <dbReference type="EMBL" id="CAK9316780.1"/>
    </source>
</evidence>
<dbReference type="SUPFAM" id="SSF48264">
    <property type="entry name" value="Cytochrome P450"/>
    <property type="match status" value="1"/>
</dbReference>
<keyword evidence="4 12" id="KW-0812">Transmembrane</keyword>
<keyword evidence="7 11" id="KW-0560">Oxidoreductase</keyword>
<dbReference type="PRINTS" id="PR00385">
    <property type="entry name" value="P450"/>
</dbReference>
<keyword evidence="3 11" id="KW-0349">Heme</keyword>
<dbReference type="EMBL" id="OZ021737">
    <property type="protein sequence ID" value="CAK9316780.1"/>
    <property type="molecule type" value="Genomic_DNA"/>
</dbReference>
<evidence type="ECO:0000256" key="3">
    <source>
        <dbReference type="ARBA" id="ARBA00022617"/>
    </source>
</evidence>
<proteinExistence type="inferred from homology"/>
<evidence type="ECO:0000256" key="11">
    <source>
        <dbReference type="RuleBase" id="RU000461"/>
    </source>
</evidence>
<protein>
    <recommendedName>
        <fullName evidence="15">Cytochrome P450</fullName>
    </recommendedName>
</protein>
<evidence type="ECO:0000256" key="2">
    <source>
        <dbReference type="ARBA" id="ARBA00010617"/>
    </source>
</evidence>